<dbReference type="STRING" id="1859457.BET10_18405"/>
<keyword evidence="2" id="KW-0808">Transferase</keyword>
<dbReference type="OrthoDB" id="9127144at2"/>
<dbReference type="PROSITE" id="PS51186">
    <property type="entry name" value="GNAT"/>
    <property type="match status" value="1"/>
</dbReference>
<dbReference type="InterPro" id="IPR016181">
    <property type="entry name" value="Acyl_CoA_acyltransferase"/>
</dbReference>
<feature type="domain" description="N-acetyltransferase" evidence="1">
    <location>
        <begin position="3"/>
        <end position="153"/>
    </location>
</feature>
<dbReference type="InterPro" id="IPR000182">
    <property type="entry name" value="GNAT_dom"/>
</dbReference>
<dbReference type="Gene3D" id="3.40.630.30">
    <property type="match status" value="1"/>
</dbReference>
<keyword evidence="3" id="KW-1185">Reference proteome</keyword>
<dbReference type="SUPFAM" id="SSF55729">
    <property type="entry name" value="Acyl-CoA N-acyltransferases (Nat)"/>
    <property type="match status" value="1"/>
</dbReference>
<dbReference type="GO" id="GO:0016747">
    <property type="term" value="F:acyltransferase activity, transferring groups other than amino-acyl groups"/>
    <property type="evidence" value="ECO:0007669"/>
    <property type="project" value="InterPro"/>
</dbReference>
<dbReference type="Proteomes" id="UP000179786">
    <property type="component" value="Unassembled WGS sequence"/>
</dbReference>
<name>A0A1S1MQV4_9GAMM</name>
<dbReference type="EMBL" id="MKJU01000030">
    <property type="protein sequence ID" value="OHU88793.1"/>
    <property type="molecule type" value="Genomic_DNA"/>
</dbReference>
<dbReference type="AlphaFoldDB" id="A0A1S1MQV4"/>
<organism evidence="2 3">
    <name type="scientific">Pseudoalteromonas amylolytica</name>
    <dbReference type="NCBI Taxonomy" id="1859457"/>
    <lineage>
        <taxon>Bacteria</taxon>
        <taxon>Pseudomonadati</taxon>
        <taxon>Pseudomonadota</taxon>
        <taxon>Gammaproteobacteria</taxon>
        <taxon>Alteromonadales</taxon>
        <taxon>Pseudoalteromonadaceae</taxon>
        <taxon>Pseudoalteromonas</taxon>
    </lineage>
</organism>
<reference evidence="2 3" key="1">
    <citation type="submission" date="2016-09" db="EMBL/GenBank/DDBJ databases">
        <title>Pseudoalteromonas amylolytica sp. nov., isolated from the surface seawater.</title>
        <authorList>
            <person name="Wu Y.-H."/>
            <person name="Cheng H."/>
            <person name="Jin X.-B."/>
            <person name="Wang C.-S."/>
            <person name="Xu X.-W."/>
        </authorList>
    </citation>
    <scope>NUCLEOTIDE SEQUENCE [LARGE SCALE GENOMIC DNA]</scope>
    <source>
        <strain evidence="2 3">JW1</strain>
    </source>
</reference>
<sequence length="183" mass="21252">MSINFQVFNSNDANYLKVIDLYKEAFPSAQRIPTFVLRYKLRNGPKSFNVLYENDKWVGLIYCTYYQDIVFVQCLAIAEQFRSKGYPSKVKNTMSGMYPNKRIVLNIEQIDTRAKNLQQRVKRIAFYEKNGFTSTGFLVAEPGETHEMLIRGGNINQEEIESMYKSLFGKVIGFCIRPKVIKI</sequence>
<comment type="caution">
    <text evidence="2">The sequence shown here is derived from an EMBL/GenBank/DDBJ whole genome shotgun (WGS) entry which is preliminary data.</text>
</comment>
<accession>A0A1S1MQV4</accession>
<evidence type="ECO:0000313" key="3">
    <source>
        <dbReference type="Proteomes" id="UP000179786"/>
    </source>
</evidence>
<protein>
    <submittedName>
        <fullName evidence="2">GNAT family N-acetyltransferase</fullName>
    </submittedName>
</protein>
<dbReference type="RefSeq" id="WP_070986705.1">
    <property type="nucleotide sequence ID" value="NZ_MKJU01000030.1"/>
</dbReference>
<dbReference type="Pfam" id="PF00583">
    <property type="entry name" value="Acetyltransf_1"/>
    <property type="match status" value="1"/>
</dbReference>
<evidence type="ECO:0000313" key="2">
    <source>
        <dbReference type="EMBL" id="OHU88793.1"/>
    </source>
</evidence>
<proteinExistence type="predicted"/>
<gene>
    <name evidence="2" type="ORF">BET10_18405</name>
</gene>
<evidence type="ECO:0000259" key="1">
    <source>
        <dbReference type="PROSITE" id="PS51186"/>
    </source>
</evidence>